<evidence type="ECO:0000256" key="1">
    <source>
        <dbReference type="ARBA" id="ARBA00022490"/>
    </source>
</evidence>
<evidence type="ECO:0000256" key="4">
    <source>
        <dbReference type="ARBA" id="ARBA00022755"/>
    </source>
</evidence>
<keyword evidence="3" id="KW-0547">Nucleotide-binding</keyword>
<evidence type="ECO:0000256" key="5">
    <source>
        <dbReference type="ARBA" id="ARBA00022801"/>
    </source>
</evidence>
<dbReference type="PROSITE" id="PS51273">
    <property type="entry name" value="GATASE_TYPE_1"/>
    <property type="match status" value="1"/>
</dbReference>
<organism evidence="8 9">
    <name type="scientific">Dissulfurirhabdus thermomarina</name>
    <dbReference type="NCBI Taxonomy" id="1765737"/>
    <lineage>
        <taxon>Bacteria</taxon>
        <taxon>Deltaproteobacteria</taxon>
        <taxon>Dissulfurirhabdaceae</taxon>
        <taxon>Dissulfurirhabdus</taxon>
    </lineage>
</organism>
<gene>
    <name evidence="8" type="ORF">G3N55_04860</name>
</gene>
<dbReference type="SMART" id="SM01211">
    <property type="entry name" value="GATase_5"/>
    <property type="match status" value="1"/>
</dbReference>
<evidence type="ECO:0000313" key="8">
    <source>
        <dbReference type="EMBL" id="NDY42176.1"/>
    </source>
</evidence>
<dbReference type="Gene3D" id="3.40.50.880">
    <property type="match status" value="1"/>
</dbReference>
<keyword evidence="2" id="KW-0436">Ligase</keyword>
<evidence type="ECO:0000256" key="2">
    <source>
        <dbReference type="ARBA" id="ARBA00022598"/>
    </source>
</evidence>
<keyword evidence="9" id="KW-1185">Reference proteome</keyword>
<name>A0A6N9TUJ0_DISTH</name>
<dbReference type="GO" id="GO:0005737">
    <property type="term" value="C:cytoplasm"/>
    <property type="evidence" value="ECO:0007669"/>
    <property type="project" value="TreeGrafter"/>
</dbReference>
<dbReference type="GO" id="GO:0016787">
    <property type="term" value="F:hydrolase activity"/>
    <property type="evidence" value="ECO:0007669"/>
    <property type="project" value="UniProtKB-KW"/>
</dbReference>
<dbReference type="Pfam" id="PF13507">
    <property type="entry name" value="GATase_5"/>
    <property type="match status" value="1"/>
</dbReference>
<protein>
    <submittedName>
        <fullName evidence="8">Phosphoribosylformylglycinamidine synthase subunit PurQ</fullName>
    </submittedName>
</protein>
<keyword evidence="7" id="KW-0315">Glutamine amidotransferase</keyword>
<dbReference type="InterPro" id="IPR029062">
    <property type="entry name" value="Class_I_gatase-like"/>
</dbReference>
<dbReference type="InterPro" id="IPR010075">
    <property type="entry name" value="PRibForGlyAmidine_synth_PurQ"/>
</dbReference>
<proteinExistence type="predicted"/>
<dbReference type="GO" id="GO:0006189">
    <property type="term" value="P:'de novo' IMP biosynthetic process"/>
    <property type="evidence" value="ECO:0007669"/>
    <property type="project" value="InterPro"/>
</dbReference>
<dbReference type="Proteomes" id="UP000469346">
    <property type="component" value="Unassembled WGS sequence"/>
</dbReference>
<dbReference type="AlphaFoldDB" id="A0A6N9TUJ0"/>
<keyword evidence="6" id="KW-0067">ATP-binding</keyword>
<dbReference type="GO" id="GO:0004642">
    <property type="term" value="F:phosphoribosylformylglycinamidine synthase activity"/>
    <property type="evidence" value="ECO:0007669"/>
    <property type="project" value="InterPro"/>
</dbReference>
<dbReference type="PANTHER" id="PTHR10099">
    <property type="entry name" value="PHOSPHORIBOSYLFORMYLGLYCINAMIDINE SYNTHASE"/>
    <property type="match status" value="1"/>
</dbReference>
<dbReference type="SUPFAM" id="SSF52317">
    <property type="entry name" value="Class I glutamine amidotransferase-like"/>
    <property type="match status" value="1"/>
</dbReference>
<dbReference type="PANTHER" id="PTHR10099:SF1">
    <property type="entry name" value="PHOSPHORIBOSYLFORMYLGLYCINAMIDINE SYNTHASE"/>
    <property type="match status" value="1"/>
</dbReference>
<reference evidence="8 9" key="1">
    <citation type="submission" date="2020-02" db="EMBL/GenBank/DDBJ databases">
        <title>Comparative genomics of sulfur disproportionating microorganisms.</title>
        <authorList>
            <person name="Ward L.M."/>
            <person name="Bertran E."/>
            <person name="Johnston D.T."/>
        </authorList>
    </citation>
    <scope>NUCLEOTIDE SEQUENCE [LARGE SCALE GENOMIC DNA]</scope>
    <source>
        <strain evidence="8 9">DSM 100025</strain>
    </source>
</reference>
<evidence type="ECO:0000256" key="6">
    <source>
        <dbReference type="ARBA" id="ARBA00022840"/>
    </source>
</evidence>
<keyword evidence="5" id="KW-0378">Hydrolase</keyword>
<dbReference type="RefSeq" id="WP_163298322.1">
    <property type="nucleotide sequence ID" value="NZ_JAAGRR010000039.1"/>
</dbReference>
<dbReference type="PIRSF" id="PIRSF001586">
    <property type="entry name" value="FGAM_synth_I"/>
    <property type="match status" value="1"/>
</dbReference>
<evidence type="ECO:0000313" key="9">
    <source>
        <dbReference type="Proteomes" id="UP000469346"/>
    </source>
</evidence>
<evidence type="ECO:0000256" key="3">
    <source>
        <dbReference type="ARBA" id="ARBA00022741"/>
    </source>
</evidence>
<keyword evidence="4" id="KW-0658">Purine biosynthesis</keyword>
<dbReference type="EMBL" id="JAAGRR010000039">
    <property type="protein sequence ID" value="NDY42176.1"/>
    <property type="molecule type" value="Genomic_DNA"/>
</dbReference>
<sequence>MAKQVRAIVLTGYGTNCEREMAHACRAAGADRVDVVHLSDLLDGSVRLDDYHFLNLPGGFLDGDNLGAAQAGAHRLRYARVAGSGERLMDQVLRFVKQGGLVLGVCNGFQLMVKTGLLPGFGGRYEERRVSLTYNDSGRFEDRWVTCRVEPASACVFTRGLDLLELPVRHGEGKFVAADDETLRRLEAEGLVVLRYADPGTGVPTMDYPANPNGSLRSVAGICDPTGRLFGLMPHPEAFHHRTNHPRWTREDLPEEGAGLAIFRNAVQYVRDNC</sequence>
<dbReference type="GO" id="GO:0005524">
    <property type="term" value="F:ATP binding"/>
    <property type="evidence" value="ECO:0007669"/>
    <property type="project" value="UniProtKB-KW"/>
</dbReference>
<comment type="caution">
    <text evidence="8">The sequence shown here is derived from an EMBL/GenBank/DDBJ whole genome shotgun (WGS) entry which is preliminary data.</text>
</comment>
<evidence type="ECO:0000256" key="7">
    <source>
        <dbReference type="ARBA" id="ARBA00022962"/>
    </source>
</evidence>
<keyword evidence="1" id="KW-0963">Cytoplasm</keyword>
<accession>A0A6N9TUJ0</accession>